<comment type="pathway">
    <text evidence="4">Glycan metabolism; pectin degradation; 2-dehydro-3-deoxy-D-gluconate from pectin: step 1/5.</text>
</comment>
<dbReference type="SUPFAM" id="SSF51126">
    <property type="entry name" value="Pectin lyase-like"/>
    <property type="match status" value="1"/>
</dbReference>
<gene>
    <name evidence="6" type="ORF">ABUE30_07640</name>
</gene>
<dbReference type="InterPro" id="IPR018040">
    <property type="entry name" value="Pectinesterase_Tyr_AS"/>
</dbReference>
<dbReference type="Pfam" id="PF01095">
    <property type="entry name" value="Pectinesterase"/>
    <property type="match status" value="1"/>
</dbReference>
<dbReference type="InterPro" id="IPR011050">
    <property type="entry name" value="Pectin_lyase_fold/virulence"/>
</dbReference>
<feature type="signal peptide" evidence="4">
    <location>
        <begin position="1"/>
        <end position="20"/>
    </location>
</feature>
<evidence type="ECO:0000256" key="4">
    <source>
        <dbReference type="RuleBase" id="RU000589"/>
    </source>
</evidence>
<protein>
    <recommendedName>
        <fullName evidence="4">Pectinesterase</fullName>
        <ecNumber evidence="4">3.1.1.11</ecNumber>
    </recommendedName>
</protein>
<sequence length="363" mass="40282">MKTNISSALLLSLFCSFAYAENYDAIVSPAFSSQDESAHHYSKITQAIAAAQAAGREHYTIYVKDGVYNEKFEIKVPGVQLIGQDRDKTIIEYNSASGMKRPDGKKWGTSGSYVLRVSADNVTLKNLTVRNSFNYPANDAKPQSDPTKIRSSQAVALEVNKNANHVKVEQVVMDGYQDTVLVKAGSTTYFKDCVVKGNVDFIFGGGTAVFDHCNVIARNRAAGYIPMGYITAPSTDVHTPYGLVFINSRIEKEAGVPKDSYGLGRPWHPTRTFKDGRYADPEAIGATLYVNCYLGDHLFGWDKMSGWTKDHEVQWFYPDKDARFFGYHNYGPGAKNMSDGHKLPDHQGKQITIAHVLGGQWYK</sequence>
<dbReference type="PROSITE" id="PS00800">
    <property type="entry name" value="PECTINESTERASE_1"/>
    <property type="match status" value="1"/>
</dbReference>
<accession>A0ABW9G7A8</accession>
<keyword evidence="4" id="KW-0732">Signal</keyword>
<keyword evidence="3 4" id="KW-0063">Aspartyl esterase</keyword>
<dbReference type="EC" id="3.1.1.11" evidence="4"/>
<dbReference type="PANTHER" id="PTHR31321">
    <property type="entry name" value="ACYL-COA THIOESTER HYDROLASE YBHC-RELATED"/>
    <property type="match status" value="1"/>
</dbReference>
<reference evidence="6 7" key="1">
    <citation type="journal article" date="2013" name="Int. J. Syst. Evol. Microbiol.">
        <title>Celerinatantimonas yamalensis sp. nov., a cold-adapted diazotrophic bacterium from a cold permafrost brine.</title>
        <authorList>
            <person name="Shcherbakova V."/>
            <person name="Chuvilskaya N."/>
            <person name="Rivkina E."/>
            <person name="Demidov N."/>
            <person name="Uchaeva V."/>
            <person name="Suetin S."/>
            <person name="Suzina N."/>
            <person name="Gilichinsky D."/>
        </authorList>
    </citation>
    <scope>NUCLEOTIDE SEQUENCE [LARGE SCALE GENOMIC DNA]</scope>
    <source>
        <strain evidence="6 7">C7</strain>
    </source>
</reference>
<comment type="caution">
    <text evidence="6">The sequence shown here is derived from an EMBL/GenBank/DDBJ whole genome shotgun (WGS) entry which is preliminary data.</text>
</comment>
<dbReference type="RefSeq" id="WP_408623126.1">
    <property type="nucleotide sequence ID" value="NZ_JBEQCT010000002.1"/>
</dbReference>
<dbReference type="EMBL" id="JBEQCT010000002">
    <property type="protein sequence ID" value="MFM2484938.1"/>
    <property type="molecule type" value="Genomic_DNA"/>
</dbReference>
<dbReference type="Gene3D" id="2.160.20.10">
    <property type="entry name" value="Single-stranded right-handed beta-helix, Pectin lyase-like"/>
    <property type="match status" value="1"/>
</dbReference>
<keyword evidence="7" id="KW-1185">Reference proteome</keyword>
<organism evidence="6 7">
    <name type="scientific">Celerinatantimonas yamalensis</name>
    <dbReference type="NCBI Taxonomy" id="559956"/>
    <lineage>
        <taxon>Bacteria</taxon>
        <taxon>Pseudomonadati</taxon>
        <taxon>Pseudomonadota</taxon>
        <taxon>Gammaproteobacteria</taxon>
        <taxon>Celerinatantimonadaceae</taxon>
        <taxon>Celerinatantimonas</taxon>
    </lineage>
</organism>
<comment type="similarity">
    <text evidence="1">Belongs to the pectinesterase family.</text>
</comment>
<proteinExistence type="inferred from homology"/>
<evidence type="ECO:0000259" key="5">
    <source>
        <dbReference type="Pfam" id="PF01095"/>
    </source>
</evidence>
<dbReference type="InterPro" id="IPR000070">
    <property type="entry name" value="Pectinesterase_cat"/>
</dbReference>
<name>A0ABW9G7A8_9GAMM</name>
<dbReference type="Proteomes" id="UP001629953">
    <property type="component" value="Unassembled WGS sequence"/>
</dbReference>
<comment type="catalytic activity">
    <reaction evidence="4">
        <text>[(1-&gt;4)-alpha-D-galacturonosyl methyl ester](n) + n H2O = [(1-&gt;4)-alpha-D-galacturonosyl](n) + n methanol + n H(+)</text>
        <dbReference type="Rhea" id="RHEA:22380"/>
        <dbReference type="Rhea" id="RHEA-COMP:14570"/>
        <dbReference type="Rhea" id="RHEA-COMP:14573"/>
        <dbReference type="ChEBI" id="CHEBI:15377"/>
        <dbReference type="ChEBI" id="CHEBI:15378"/>
        <dbReference type="ChEBI" id="CHEBI:17790"/>
        <dbReference type="ChEBI" id="CHEBI:140522"/>
        <dbReference type="ChEBI" id="CHEBI:140523"/>
        <dbReference type="EC" id="3.1.1.11"/>
    </reaction>
</comment>
<dbReference type="PANTHER" id="PTHR31321:SF57">
    <property type="entry name" value="PECTINESTERASE 53-RELATED"/>
    <property type="match status" value="1"/>
</dbReference>
<dbReference type="InterPro" id="IPR012334">
    <property type="entry name" value="Pectin_lyas_fold"/>
</dbReference>
<evidence type="ECO:0000256" key="1">
    <source>
        <dbReference type="ARBA" id="ARBA00008891"/>
    </source>
</evidence>
<evidence type="ECO:0000313" key="6">
    <source>
        <dbReference type="EMBL" id="MFM2484938.1"/>
    </source>
</evidence>
<feature type="domain" description="Pectinesterase catalytic" evidence="5">
    <location>
        <begin position="34"/>
        <end position="269"/>
    </location>
</feature>
<keyword evidence="2 4" id="KW-0378">Hydrolase</keyword>
<evidence type="ECO:0000256" key="2">
    <source>
        <dbReference type="ARBA" id="ARBA00022801"/>
    </source>
</evidence>
<evidence type="ECO:0000313" key="7">
    <source>
        <dbReference type="Proteomes" id="UP001629953"/>
    </source>
</evidence>
<evidence type="ECO:0000256" key="3">
    <source>
        <dbReference type="ARBA" id="ARBA00023085"/>
    </source>
</evidence>
<feature type="chain" id="PRO_5044973569" description="Pectinesterase" evidence="4">
    <location>
        <begin position="21"/>
        <end position="363"/>
    </location>
</feature>